<dbReference type="OrthoDB" id="9766361at2"/>
<keyword evidence="1" id="KW-0645">Protease</keyword>
<dbReference type="eggNOG" id="COG0265">
    <property type="taxonomic scope" value="Bacteria"/>
</dbReference>
<dbReference type="AlphaFoldDB" id="Q8CUK7"/>
<name>Q8CUK7_OCEIH</name>
<organism evidence="3 4">
    <name type="scientific">Oceanobacillus iheyensis (strain DSM 14371 / CIP 107618 / JCM 11309 / KCTC 3954 / HTE831)</name>
    <dbReference type="NCBI Taxonomy" id="221109"/>
    <lineage>
        <taxon>Bacteria</taxon>
        <taxon>Bacillati</taxon>
        <taxon>Bacillota</taxon>
        <taxon>Bacilli</taxon>
        <taxon>Bacillales</taxon>
        <taxon>Bacillaceae</taxon>
        <taxon>Oceanobacillus</taxon>
    </lineage>
</organism>
<dbReference type="Pfam" id="PF13365">
    <property type="entry name" value="Trypsin_2"/>
    <property type="match status" value="1"/>
</dbReference>
<feature type="transmembrane region" description="Helical" evidence="2">
    <location>
        <begin position="55"/>
        <end position="76"/>
    </location>
</feature>
<keyword evidence="4" id="KW-1185">Reference proteome</keyword>
<evidence type="ECO:0000313" key="4">
    <source>
        <dbReference type="Proteomes" id="UP000000822"/>
    </source>
</evidence>
<dbReference type="Proteomes" id="UP000000822">
    <property type="component" value="Chromosome"/>
</dbReference>
<dbReference type="EMBL" id="BA000028">
    <property type="protein sequence ID" value="BAC13056.1"/>
    <property type="molecule type" value="Genomic_DNA"/>
</dbReference>
<dbReference type="GO" id="GO:0006508">
    <property type="term" value="P:proteolysis"/>
    <property type="evidence" value="ECO:0007669"/>
    <property type="project" value="InterPro"/>
</dbReference>
<dbReference type="InterPro" id="IPR009003">
    <property type="entry name" value="Peptidase_S1_PA"/>
</dbReference>
<keyword evidence="2" id="KW-0812">Transmembrane</keyword>
<sequence length="270" mass="30479">MDSKNNKNNHDIIDDDLYEEIDEEELHELVKEEQRKAIERSKNKKAAPKRPFPKWMFWVIAVAMTFNVLAFFPQIISIPAIDFLQTSSTLSQNKDIQAFKEAVVVVETDEGKGTGFSINQQGKILTNEHVVEGYDTVIVSFPELGLYEAEVVERYPEIDVAVLQTEDEEAFPYLTIDDQYQVSQSEDIRFIGNPLFFNGIANEGNIAGTVKLDSWDKEVMMIQAPVYRGNSGSPIINKAGDVIGVIFATLDHQSNGRVGLYVPISYFTEM</sequence>
<keyword evidence="2" id="KW-0472">Membrane</keyword>
<reference evidence="3 4" key="2">
    <citation type="journal article" date="2002" name="Nucleic Acids Res.">
        <title>Genome sequence of Oceanobacillus iheyensis isolated from the Iheya Ridge and its unexpected adaptive capabilities to extreme environments.</title>
        <authorList>
            <person name="Takami H."/>
            <person name="Takaki Y."/>
            <person name="Uchiyama I."/>
        </authorList>
    </citation>
    <scope>NUCLEOTIDE SEQUENCE [LARGE SCALE GENOMIC DNA]</scope>
    <source>
        <strain evidence="4">DSM 14371 / CIP 107618 / JCM 11309 / KCTC 3954 / HTE831</strain>
    </source>
</reference>
<dbReference type="PANTHER" id="PTHR22939">
    <property type="entry name" value="SERINE PROTEASE FAMILY S1C HTRA-RELATED"/>
    <property type="match status" value="1"/>
</dbReference>
<dbReference type="STRING" id="221109.gene:10733339"/>
<protein>
    <submittedName>
        <fullName evidence="3">Hypothetical conserved protein</fullName>
    </submittedName>
</protein>
<dbReference type="RefSeq" id="WP_011065501.1">
    <property type="nucleotide sequence ID" value="NC_004193.1"/>
</dbReference>
<keyword evidence="2" id="KW-1133">Transmembrane helix</keyword>
<accession>Q8CUK7</accession>
<dbReference type="HOGENOM" id="CLU_074311_0_0_9"/>
<proteinExistence type="predicted"/>
<dbReference type="PANTHER" id="PTHR22939:SF129">
    <property type="entry name" value="SERINE PROTEASE HTRA2, MITOCHONDRIAL"/>
    <property type="match status" value="1"/>
</dbReference>
<dbReference type="GO" id="GO:0004252">
    <property type="term" value="F:serine-type endopeptidase activity"/>
    <property type="evidence" value="ECO:0007669"/>
    <property type="project" value="InterPro"/>
</dbReference>
<dbReference type="InterPro" id="IPR001940">
    <property type="entry name" value="Peptidase_S1C"/>
</dbReference>
<dbReference type="KEGG" id="oih:OB1100"/>
<gene>
    <name evidence="3" type="ordered locus">OB1100</name>
</gene>
<keyword evidence="1" id="KW-0378">Hydrolase</keyword>
<dbReference type="SUPFAM" id="SSF50494">
    <property type="entry name" value="Trypsin-like serine proteases"/>
    <property type="match status" value="1"/>
</dbReference>
<dbReference type="PRINTS" id="PR00834">
    <property type="entry name" value="PROTEASES2C"/>
</dbReference>
<keyword evidence="1" id="KW-0720">Serine protease</keyword>
<reference evidence="3 4" key="1">
    <citation type="journal article" date="2001" name="FEMS Microbiol. Lett.">
        <title>Oceanobacillus iheyensis gen. nov., sp. nov., a deep-sea extremely halotolerant and alkaliphilic species isolated from a depth of 1050 m on the Iheya Ridge.</title>
        <authorList>
            <person name="Lu J."/>
            <person name="Nogi Y."/>
            <person name="Takami H."/>
        </authorList>
    </citation>
    <scope>NUCLEOTIDE SEQUENCE [LARGE SCALE GENOMIC DNA]</scope>
    <source>
        <strain evidence="4">DSM 14371 / CIP 107618 / JCM 11309 / KCTC 3954 / HTE831</strain>
    </source>
</reference>
<evidence type="ECO:0000256" key="1">
    <source>
        <dbReference type="ARBA" id="ARBA00022825"/>
    </source>
</evidence>
<dbReference type="PhylomeDB" id="Q8CUK7"/>
<dbReference type="Gene3D" id="2.40.10.120">
    <property type="match status" value="1"/>
</dbReference>
<evidence type="ECO:0000313" key="3">
    <source>
        <dbReference type="EMBL" id="BAC13056.1"/>
    </source>
</evidence>
<evidence type="ECO:0000256" key="2">
    <source>
        <dbReference type="SAM" id="Phobius"/>
    </source>
</evidence>